<keyword evidence="5 9" id="KW-1133">Transmembrane helix</keyword>
<protein>
    <submittedName>
        <fullName evidence="11">LEAF RUST 10 DISEASE-RESISTANCE LOCUS RECEPTOR-LIKE PROTEIN KINASE-like 2.8</fullName>
    </submittedName>
</protein>
<dbReference type="OrthoDB" id="1918632at2759"/>
<keyword evidence="12" id="KW-1185">Reference proteome</keyword>
<evidence type="ECO:0000256" key="3">
    <source>
        <dbReference type="ARBA" id="ARBA00022692"/>
    </source>
</evidence>
<dbReference type="GO" id="GO:0016020">
    <property type="term" value="C:membrane"/>
    <property type="evidence" value="ECO:0007669"/>
    <property type="project" value="UniProtKB-SubCell"/>
</dbReference>
<dbReference type="GO" id="GO:0004674">
    <property type="term" value="F:protein serine/threonine kinase activity"/>
    <property type="evidence" value="ECO:0007669"/>
    <property type="project" value="UniProtKB-KW"/>
</dbReference>
<feature type="transmembrane region" description="Helical" evidence="9">
    <location>
        <begin position="7"/>
        <end position="27"/>
    </location>
</feature>
<keyword evidence="2" id="KW-0723">Serine/threonine-protein kinase</keyword>
<comment type="caution">
    <text evidence="11">The sequence shown here is derived from an EMBL/GenBank/DDBJ whole genome shotgun (WGS) entry which is preliminary data.</text>
</comment>
<name>A0A7J6WDC3_THATH</name>
<comment type="subcellular location">
    <subcellularLocation>
        <location evidence="1">Membrane</location>
        <topology evidence="1">Single-pass type I membrane protein</topology>
    </subcellularLocation>
</comment>
<keyword evidence="11" id="KW-0675">Receptor</keyword>
<keyword evidence="3 9" id="KW-0812">Transmembrane</keyword>
<dbReference type="AlphaFoldDB" id="A0A7J6WDC3"/>
<dbReference type="InterPro" id="IPR032872">
    <property type="entry name" value="WAK_assoc_C"/>
</dbReference>
<sequence>MALHLHHLSILYYYLLLFFISLFFSSIKSQQQTTPTPVISTDPSFYYNLCSPSRCNNLSLPYPFALPTPCHPSNLQPLCPTNQSLLLTSQRTSDTFRVLSINLNTDPTTTTFSVASDSLFTCGAQVSRPNFASDASVFSIGFGYTPGTHLNCTAPIPSNSIRGLQNASCLGCNGQDPTNVCYYAPGFVAYDSCETFHTFTPNGSFNASSVSDLRAYLRSGFQIRYVKPLDCRGCESSGGRCGAQPTTGSSVCYCPSSVHQMNCSDGMQEDLSTWVNGQGGGSGLSKAAVAGISASASVLFLIIAVALVVILVRRRKKNIHFNKETISSISPTRRKNYDPEAGDSSQVYFPEWLYNKVERDEFPSLMRGGEGVSSFEIIGDEEDEKAVQRMCLVGLWCIQHIPSNRPNMDKVVQMLEGHVEIGIPPHPFPQNAPKSHESSSQDALV</sequence>
<feature type="transmembrane region" description="Helical" evidence="9">
    <location>
        <begin position="288"/>
        <end position="312"/>
    </location>
</feature>
<reference evidence="11 12" key="1">
    <citation type="submission" date="2020-06" db="EMBL/GenBank/DDBJ databases">
        <title>Transcriptomic and genomic resources for Thalictrum thalictroides and T. hernandezii: Facilitating candidate gene discovery in an emerging model plant lineage.</title>
        <authorList>
            <person name="Arias T."/>
            <person name="Riano-Pachon D.M."/>
            <person name="Di Stilio V.S."/>
        </authorList>
    </citation>
    <scope>NUCLEOTIDE SEQUENCE [LARGE SCALE GENOMIC DNA]</scope>
    <source>
        <strain evidence="12">cv. WT478/WT964</strain>
        <tissue evidence="11">Leaves</tissue>
    </source>
</reference>
<accession>A0A7J6WDC3</accession>
<keyword evidence="6 9" id="KW-0472">Membrane</keyword>
<evidence type="ECO:0000256" key="4">
    <source>
        <dbReference type="ARBA" id="ARBA00022729"/>
    </source>
</evidence>
<evidence type="ECO:0000313" key="12">
    <source>
        <dbReference type="Proteomes" id="UP000554482"/>
    </source>
</evidence>
<evidence type="ECO:0000256" key="8">
    <source>
        <dbReference type="SAM" id="MobiDB-lite"/>
    </source>
</evidence>
<dbReference type="Proteomes" id="UP000554482">
    <property type="component" value="Unassembled WGS sequence"/>
</dbReference>
<evidence type="ECO:0000256" key="1">
    <source>
        <dbReference type="ARBA" id="ARBA00004479"/>
    </source>
</evidence>
<keyword evidence="11" id="KW-0808">Transferase</keyword>
<evidence type="ECO:0000256" key="6">
    <source>
        <dbReference type="ARBA" id="ARBA00023136"/>
    </source>
</evidence>
<keyword evidence="4" id="KW-0732">Signal</keyword>
<dbReference type="PANTHER" id="PTHR27009">
    <property type="entry name" value="RUST RESISTANCE KINASE LR10-RELATED"/>
    <property type="match status" value="1"/>
</dbReference>
<keyword evidence="11" id="KW-0418">Kinase</keyword>
<organism evidence="11 12">
    <name type="scientific">Thalictrum thalictroides</name>
    <name type="common">Rue-anemone</name>
    <name type="synonym">Anemone thalictroides</name>
    <dbReference type="NCBI Taxonomy" id="46969"/>
    <lineage>
        <taxon>Eukaryota</taxon>
        <taxon>Viridiplantae</taxon>
        <taxon>Streptophyta</taxon>
        <taxon>Embryophyta</taxon>
        <taxon>Tracheophyta</taxon>
        <taxon>Spermatophyta</taxon>
        <taxon>Magnoliopsida</taxon>
        <taxon>Ranunculales</taxon>
        <taxon>Ranunculaceae</taxon>
        <taxon>Thalictroideae</taxon>
        <taxon>Thalictrum</taxon>
    </lineage>
</organism>
<keyword evidence="7" id="KW-0325">Glycoprotein</keyword>
<evidence type="ECO:0000313" key="11">
    <source>
        <dbReference type="EMBL" id="KAF5195436.1"/>
    </source>
</evidence>
<evidence type="ECO:0000256" key="9">
    <source>
        <dbReference type="SAM" id="Phobius"/>
    </source>
</evidence>
<gene>
    <name evidence="11" type="ORF">FRX31_014976</name>
</gene>
<feature type="region of interest" description="Disordered" evidence="8">
    <location>
        <begin position="422"/>
        <end position="445"/>
    </location>
</feature>
<dbReference type="Gene3D" id="1.10.510.10">
    <property type="entry name" value="Transferase(Phosphotransferase) domain 1"/>
    <property type="match status" value="1"/>
</dbReference>
<dbReference type="Pfam" id="PF14380">
    <property type="entry name" value="WAK_assoc"/>
    <property type="match status" value="1"/>
</dbReference>
<evidence type="ECO:0000256" key="2">
    <source>
        <dbReference type="ARBA" id="ARBA00022527"/>
    </source>
</evidence>
<proteinExistence type="predicted"/>
<evidence type="ECO:0000259" key="10">
    <source>
        <dbReference type="Pfam" id="PF14380"/>
    </source>
</evidence>
<evidence type="ECO:0000256" key="7">
    <source>
        <dbReference type="ARBA" id="ARBA00023180"/>
    </source>
</evidence>
<dbReference type="InterPro" id="IPR045874">
    <property type="entry name" value="LRK10/LRL21-25-like"/>
</dbReference>
<evidence type="ECO:0000256" key="5">
    <source>
        <dbReference type="ARBA" id="ARBA00022989"/>
    </source>
</evidence>
<dbReference type="EMBL" id="JABWDY010017324">
    <property type="protein sequence ID" value="KAF5195436.1"/>
    <property type="molecule type" value="Genomic_DNA"/>
</dbReference>
<feature type="domain" description="Wall-associated receptor kinase C-terminal" evidence="10">
    <location>
        <begin position="207"/>
        <end position="255"/>
    </location>
</feature>